<gene>
    <name evidence="2" type="ORF">HYN48_06435</name>
</gene>
<dbReference type="KEGG" id="fmg:HYN48_06435"/>
<dbReference type="RefSeq" id="WP_108370326.1">
    <property type="nucleotide sequence ID" value="NZ_CP028811.1"/>
</dbReference>
<dbReference type="Gene3D" id="1.10.1130.10">
    <property type="entry name" value="Flavocytochrome C3, Chain A"/>
    <property type="match status" value="1"/>
</dbReference>
<dbReference type="EMBL" id="CP028811">
    <property type="protein sequence ID" value="AWA29742.1"/>
    <property type="molecule type" value="Genomic_DNA"/>
</dbReference>
<proteinExistence type="predicted"/>
<dbReference type="Proteomes" id="UP000244193">
    <property type="component" value="Chromosome"/>
</dbReference>
<dbReference type="PANTHER" id="PTHR35038">
    <property type="entry name" value="DISSIMILATORY SULFITE REDUCTASE SIRA"/>
    <property type="match status" value="1"/>
</dbReference>
<organism evidence="2 3">
    <name type="scientific">Flavobacterium magnum</name>
    <dbReference type="NCBI Taxonomy" id="2162713"/>
    <lineage>
        <taxon>Bacteria</taxon>
        <taxon>Pseudomonadati</taxon>
        <taxon>Bacteroidota</taxon>
        <taxon>Flavobacteriia</taxon>
        <taxon>Flavobacteriales</taxon>
        <taxon>Flavobacteriaceae</taxon>
        <taxon>Flavobacterium</taxon>
    </lineage>
</organism>
<dbReference type="InterPro" id="IPR036280">
    <property type="entry name" value="Multihaem_cyt_sf"/>
</dbReference>
<sequence length="394" mass="44173">MKKFFLLYIFSLLLFNCTDKDAEYFDPRGTDYAGSQSCIQCHKPTHEAELTHAHYNATAPGTPENVLGNFSEGHNAFVYDGGTKIAMERRGDSICHVLYENGKEQKVFPVGIVFGSRHAQTSVYWENRNTYELPVSYYTSVQNWGTSPGFSSVRPQLDRKVVKDCYACHSSNASSSVRRGPSEKTNFMTGDIEDVIDPKTIVFGIDCERCHGPAKKHVTHHLKFPGEKQPFAITKYSALTNRQKLDACAICHSGVSGVKIKSIFSFRFGDAFADYWLKPQSDNPEVHGNQYGLLSQSKCFTASNNLNCTTCHDPHDGKKQGPDYFTPVCVGCHTSPSHNSETTKIMSLKRLAGNCVECHMPKQASRAIIFQQYKNSEFSKYLLRTHKIAVYPNP</sequence>
<name>A0A2S0RGA2_9FLAO</name>
<evidence type="ECO:0000256" key="1">
    <source>
        <dbReference type="ARBA" id="ARBA00022729"/>
    </source>
</evidence>
<reference evidence="2 3" key="1">
    <citation type="submission" date="2018-04" db="EMBL/GenBank/DDBJ databases">
        <title>Genome sequencing of Flavobacterium sp. HYN0048.</title>
        <authorList>
            <person name="Yi H."/>
            <person name="Baek C."/>
        </authorList>
    </citation>
    <scope>NUCLEOTIDE SEQUENCE [LARGE SCALE GENOMIC DNA]</scope>
    <source>
        <strain evidence="2 3">HYN0048</strain>
    </source>
</reference>
<evidence type="ECO:0000313" key="3">
    <source>
        <dbReference type="Proteomes" id="UP000244193"/>
    </source>
</evidence>
<evidence type="ECO:0000313" key="2">
    <source>
        <dbReference type="EMBL" id="AWA29742.1"/>
    </source>
</evidence>
<accession>A0A2S0RGA2</accession>
<protein>
    <recommendedName>
        <fullName evidence="4">Cytochrome c-552/4 domain-containing protein</fullName>
    </recommendedName>
</protein>
<dbReference type="SUPFAM" id="SSF48695">
    <property type="entry name" value="Multiheme cytochromes"/>
    <property type="match status" value="1"/>
</dbReference>
<dbReference type="PANTHER" id="PTHR35038:SF8">
    <property type="entry name" value="C-TYPE POLYHEME CYTOCHROME OMCC"/>
    <property type="match status" value="1"/>
</dbReference>
<dbReference type="Gene3D" id="3.90.10.10">
    <property type="entry name" value="Cytochrome C3"/>
    <property type="match status" value="1"/>
</dbReference>
<keyword evidence="1" id="KW-0732">Signal</keyword>
<dbReference type="InterPro" id="IPR051829">
    <property type="entry name" value="Multiheme_Cytochr_ET"/>
</dbReference>
<dbReference type="OrthoDB" id="9814800at2"/>
<dbReference type="AlphaFoldDB" id="A0A2S0RGA2"/>
<keyword evidence="3" id="KW-1185">Reference proteome</keyword>
<evidence type="ECO:0008006" key="4">
    <source>
        <dbReference type="Google" id="ProtNLM"/>
    </source>
</evidence>